<keyword evidence="3" id="KW-1185">Reference proteome</keyword>
<dbReference type="Proteomes" id="UP001552299">
    <property type="component" value="Unassembled WGS sequence"/>
</dbReference>
<organism evidence="2 3">
    <name type="scientific">Dendrobium thyrsiflorum</name>
    <name type="common">Pinecone-like raceme dendrobium</name>
    <name type="synonym">Orchid</name>
    <dbReference type="NCBI Taxonomy" id="117978"/>
    <lineage>
        <taxon>Eukaryota</taxon>
        <taxon>Viridiplantae</taxon>
        <taxon>Streptophyta</taxon>
        <taxon>Embryophyta</taxon>
        <taxon>Tracheophyta</taxon>
        <taxon>Spermatophyta</taxon>
        <taxon>Magnoliopsida</taxon>
        <taxon>Liliopsida</taxon>
        <taxon>Asparagales</taxon>
        <taxon>Orchidaceae</taxon>
        <taxon>Epidendroideae</taxon>
        <taxon>Malaxideae</taxon>
        <taxon>Dendrobiinae</taxon>
        <taxon>Dendrobium</taxon>
    </lineage>
</organism>
<dbReference type="EMBL" id="JANQDX010000015">
    <property type="protein sequence ID" value="KAL0911508.1"/>
    <property type="molecule type" value="Genomic_DNA"/>
</dbReference>
<reference evidence="2 3" key="1">
    <citation type="journal article" date="2024" name="Plant Biotechnol. J.">
        <title>Dendrobium thyrsiflorum genome and its molecular insights into genes involved in important horticultural traits.</title>
        <authorList>
            <person name="Chen B."/>
            <person name="Wang J.Y."/>
            <person name="Zheng P.J."/>
            <person name="Li K.L."/>
            <person name="Liang Y.M."/>
            <person name="Chen X.F."/>
            <person name="Zhang C."/>
            <person name="Zhao X."/>
            <person name="He X."/>
            <person name="Zhang G.Q."/>
            <person name="Liu Z.J."/>
            <person name="Xu Q."/>
        </authorList>
    </citation>
    <scope>NUCLEOTIDE SEQUENCE [LARGE SCALE GENOMIC DNA]</scope>
    <source>
        <strain evidence="2">GZMU011</strain>
    </source>
</reference>
<evidence type="ECO:0000313" key="2">
    <source>
        <dbReference type="EMBL" id="KAL0911508.1"/>
    </source>
</evidence>
<evidence type="ECO:0000313" key="3">
    <source>
        <dbReference type="Proteomes" id="UP001552299"/>
    </source>
</evidence>
<proteinExistence type="predicted"/>
<dbReference type="AlphaFoldDB" id="A0ABD0UFK3"/>
<evidence type="ECO:0000256" key="1">
    <source>
        <dbReference type="SAM" id="MobiDB-lite"/>
    </source>
</evidence>
<accession>A0ABD0UFK3</accession>
<sequence>MNKIKSEAIGPEIKSPSSSSSSIEDYPMRRRCGFLNGRGLCTSSSSSASKHCRGISNVNSIIGGIFKSNPNPR</sequence>
<name>A0ABD0UFK3_DENTH</name>
<protein>
    <submittedName>
        <fullName evidence="2">Uncharacterized protein</fullName>
    </submittedName>
</protein>
<gene>
    <name evidence="2" type="ORF">M5K25_019656</name>
</gene>
<comment type="caution">
    <text evidence="2">The sequence shown here is derived from an EMBL/GenBank/DDBJ whole genome shotgun (WGS) entry which is preliminary data.</text>
</comment>
<feature type="region of interest" description="Disordered" evidence="1">
    <location>
        <begin position="1"/>
        <end position="25"/>
    </location>
</feature>